<reference evidence="3 4" key="1">
    <citation type="journal article" date="2015" name="Nature">
        <title>rRNA introns, odd ribosomes, and small enigmatic genomes across a large radiation of phyla.</title>
        <authorList>
            <person name="Brown C.T."/>
            <person name="Hug L.A."/>
            <person name="Thomas B.C."/>
            <person name="Sharon I."/>
            <person name="Castelle C.J."/>
            <person name="Singh A."/>
            <person name="Wilkins M.J."/>
            <person name="Williams K.H."/>
            <person name="Banfield J.F."/>
        </authorList>
    </citation>
    <scope>NUCLEOTIDE SEQUENCE [LARGE SCALE GENOMIC DNA]</scope>
</reference>
<evidence type="ECO:0000313" key="4">
    <source>
        <dbReference type="Proteomes" id="UP000034050"/>
    </source>
</evidence>
<sequence length="211" mass="22326">MLYQKPSLFIFFVLSSLFLFASIPYARAETCSPPDECKRNVCPDKYRPNSNADCTFLGNDYICCTPPVNCSPPNSCQRGGCSSGTQSVAGDCSGLVDGVCCAPTNPESVIVNLNSLIDDTLGGLKFKFKSSDSLGAILTAILPFVYGVAGFTLLLFLIAGGFGYLTSAGDPKKTESAKNTLTMAIVGFGLVVAAYWITQVVSFVLGLKSAF</sequence>
<organism evidence="3 4">
    <name type="scientific">Candidatus Gottesmanbacteria bacterium GW2011_GWB1_43_11</name>
    <dbReference type="NCBI Taxonomy" id="1618446"/>
    <lineage>
        <taxon>Bacteria</taxon>
        <taxon>Candidatus Gottesmaniibacteriota</taxon>
    </lineage>
</organism>
<keyword evidence="1" id="KW-0812">Transmembrane</keyword>
<comment type="caution">
    <text evidence="3">The sequence shown here is derived from an EMBL/GenBank/DDBJ whole genome shotgun (WGS) entry which is preliminary data.</text>
</comment>
<dbReference type="Proteomes" id="UP000034050">
    <property type="component" value="Unassembled WGS sequence"/>
</dbReference>
<feature type="signal peptide" evidence="2">
    <location>
        <begin position="1"/>
        <end position="21"/>
    </location>
</feature>
<keyword evidence="1" id="KW-1133">Transmembrane helix</keyword>
<keyword evidence="2" id="KW-0732">Signal</keyword>
<dbReference type="InterPro" id="IPR043993">
    <property type="entry name" value="T4SS_pilin"/>
</dbReference>
<evidence type="ECO:0000313" key="3">
    <source>
        <dbReference type="EMBL" id="KKS86459.1"/>
    </source>
</evidence>
<proteinExistence type="predicted"/>
<dbReference type="Pfam" id="PF18895">
    <property type="entry name" value="T4SS_pilin"/>
    <property type="match status" value="1"/>
</dbReference>
<name>A0A0G1CLS9_9BACT</name>
<keyword evidence="1" id="KW-0472">Membrane</keyword>
<dbReference type="STRING" id="1618446.UV61_C0010G0010"/>
<dbReference type="PATRIC" id="fig|1618446.3.peg.1134"/>
<gene>
    <name evidence="3" type="ORF">UV61_C0010G0010</name>
</gene>
<accession>A0A0G1CLS9</accession>
<dbReference type="AlphaFoldDB" id="A0A0G1CLS9"/>
<dbReference type="EMBL" id="LCFD01000010">
    <property type="protein sequence ID" value="KKS86459.1"/>
    <property type="molecule type" value="Genomic_DNA"/>
</dbReference>
<protein>
    <submittedName>
        <fullName evidence="3">Uncharacterized protein</fullName>
    </submittedName>
</protein>
<evidence type="ECO:0000256" key="1">
    <source>
        <dbReference type="SAM" id="Phobius"/>
    </source>
</evidence>
<feature type="chain" id="PRO_5002536383" evidence="2">
    <location>
        <begin position="22"/>
        <end position="211"/>
    </location>
</feature>
<feature type="transmembrane region" description="Helical" evidence="1">
    <location>
        <begin position="180"/>
        <end position="205"/>
    </location>
</feature>
<feature type="transmembrane region" description="Helical" evidence="1">
    <location>
        <begin position="134"/>
        <end position="159"/>
    </location>
</feature>
<evidence type="ECO:0000256" key="2">
    <source>
        <dbReference type="SAM" id="SignalP"/>
    </source>
</evidence>